<dbReference type="Gene3D" id="3.80.10.10">
    <property type="entry name" value="Ribonuclease Inhibitor"/>
    <property type="match status" value="1"/>
</dbReference>
<evidence type="ECO:0000256" key="1">
    <source>
        <dbReference type="ARBA" id="ARBA00022614"/>
    </source>
</evidence>
<feature type="compositionally biased region" description="Gly residues" evidence="3">
    <location>
        <begin position="628"/>
        <end position="638"/>
    </location>
</feature>
<evidence type="ECO:0000256" key="2">
    <source>
        <dbReference type="ARBA" id="ARBA00022737"/>
    </source>
</evidence>
<keyword evidence="5" id="KW-1185">Reference proteome</keyword>
<dbReference type="EMBL" id="JAKJXP020000071">
    <property type="protein sequence ID" value="KAK7750020.1"/>
    <property type="molecule type" value="Genomic_DNA"/>
</dbReference>
<dbReference type="GO" id="GO:0005737">
    <property type="term" value="C:cytoplasm"/>
    <property type="evidence" value="ECO:0007669"/>
    <property type="project" value="TreeGrafter"/>
</dbReference>
<feature type="compositionally biased region" description="Low complexity" evidence="3">
    <location>
        <begin position="427"/>
        <end position="436"/>
    </location>
</feature>
<name>A0AAN9YQ67_9PEZI</name>
<keyword evidence="2" id="KW-0677">Repeat</keyword>
<dbReference type="PANTHER" id="PTHR48051:SF1">
    <property type="entry name" value="RAS SUPPRESSOR PROTEIN 1"/>
    <property type="match status" value="1"/>
</dbReference>
<dbReference type="SMART" id="SM00369">
    <property type="entry name" value="LRR_TYP"/>
    <property type="match status" value="2"/>
</dbReference>
<feature type="region of interest" description="Disordered" evidence="3">
    <location>
        <begin position="1"/>
        <end position="70"/>
    </location>
</feature>
<sequence>MAEEPTLPRLPAVAWDSETQSFAHNTRARKRAARDRAEPLSPPQVSTSSDPAVFSSDDDPHVDNYAQGGRHRKKRYVGSWYQQHPALSSDSAFGGEEATARPTLLPQKAAQRTFQRQFDSGVWMGSDGFTEDDDEEDTIMEPDFPEEPRLPQLLTHARAKVVALSPAEEFARRKIQEAIDTGNEVIDLSGLNLEELSSETVSQLSEFSCIPLVAEDVPFEQRDPALKLYLARNPLPRAPGAIFNLEFLTVLSLRNTQITELPPSIGNLRNLTDLNVSLNRLQYLPGELLDLLQYPGKLLNLSFHPNPFCRPETLPTPAPVSDIVFEDFPTSGAKVLHESTWANGDVFRSWLREADGLPKGHDGDPDGVDPSQIQHLDRRRWQICAIARSPVQYSDSRGVVLSKFQLPVPIRELTTTDGADDDEEDSPAAAASSPSEQLPPVTVQTEDLDSVPAPLLRNGYYSQTTEDGQSTSASASAPAGPGGCVPSLFELALRACTRSGQLRELPAYLPPHTPPRIRRVLGQLAARAEDGAGAGDVLLRCSVCGRRGGVAMPTTAWLEWWEVSRTVALAESGAALQDPVSMAEQERFLPFLRRGCSWTRCVPRPMRVGQLRPGSVRWSRTAPAAAVEGGGDGGDGGV</sequence>
<accession>A0AAN9YQ67</accession>
<dbReference type="Proteomes" id="UP001320420">
    <property type="component" value="Unassembled WGS sequence"/>
</dbReference>
<dbReference type="AlphaFoldDB" id="A0AAN9YQ67"/>
<keyword evidence="1" id="KW-0433">Leucine-rich repeat</keyword>
<comment type="caution">
    <text evidence="4">The sequence shown here is derived from an EMBL/GenBank/DDBJ whole genome shotgun (WGS) entry which is preliminary data.</text>
</comment>
<dbReference type="InterPro" id="IPR003591">
    <property type="entry name" value="Leu-rich_rpt_typical-subtyp"/>
</dbReference>
<feature type="region of interest" description="Disordered" evidence="3">
    <location>
        <begin position="415"/>
        <end position="481"/>
    </location>
</feature>
<evidence type="ECO:0000256" key="3">
    <source>
        <dbReference type="SAM" id="MobiDB-lite"/>
    </source>
</evidence>
<dbReference type="InterPro" id="IPR050216">
    <property type="entry name" value="LRR_domain-containing"/>
</dbReference>
<reference evidence="4 5" key="1">
    <citation type="submission" date="2024-02" db="EMBL/GenBank/DDBJ databases">
        <title>De novo assembly and annotation of 12 fungi associated with fruit tree decline syndrome in Ontario, Canada.</title>
        <authorList>
            <person name="Sulman M."/>
            <person name="Ellouze W."/>
            <person name="Ilyukhin E."/>
        </authorList>
    </citation>
    <scope>NUCLEOTIDE SEQUENCE [LARGE SCALE GENOMIC DNA]</scope>
    <source>
        <strain evidence="4 5">M11/M66-122</strain>
    </source>
</reference>
<dbReference type="PANTHER" id="PTHR48051">
    <property type="match status" value="1"/>
</dbReference>
<protein>
    <submittedName>
        <fullName evidence="4">Uncharacterized protein</fullName>
    </submittedName>
</protein>
<proteinExistence type="predicted"/>
<feature type="region of interest" description="Disordered" evidence="3">
    <location>
        <begin position="619"/>
        <end position="638"/>
    </location>
</feature>
<dbReference type="SUPFAM" id="SSF52058">
    <property type="entry name" value="L domain-like"/>
    <property type="match status" value="1"/>
</dbReference>
<evidence type="ECO:0000313" key="5">
    <source>
        <dbReference type="Proteomes" id="UP001320420"/>
    </source>
</evidence>
<evidence type="ECO:0000313" key="4">
    <source>
        <dbReference type="EMBL" id="KAK7750020.1"/>
    </source>
</evidence>
<dbReference type="InterPro" id="IPR032675">
    <property type="entry name" value="LRR_dom_sf"/>
</dbReference>
<feature type="compositionally biased region" description="Low complexity" evidence="3">
    <location>
        <begin position="468"/>
        <end position="479"/>
    </location>
</feature>
<gene>
    <name evidence="4" type="ORF">SLS62_008012</name>
</gene>
<organism evidence="4 5">
    <name type="scientific">Diatrype stigma</name>
    <dbReference type="NCBI Taxonomy" id="117547"/>
    <lineage>
        <taxon>Eukaryota</taxon>
        <taxon>Fungi</taxon>
        <taxon>Dikarya</taxon>
        <taxon>Ascomycota</taxon>
        <taxon>Pezizomycotina</taxon>
        <taxon>Sordariomycetes</taxon>
        <taxon>Xylariomycetidae</taxon>
        <taxon>Xylariales</taxon>
        <taxon>Diatrypaceae</taxon>
        <taxon>Diatrype</taxon>
    </lineage>
</organism>